<accession>A0A438AF59</accession>
<keyword evidence="3" id="KW-1185">Reference proteome</keyword>
<evidence type="ECO:0000256" key="1">
    <source>
        <dbReference type="SAM" id="MobiDB-lite"/>
    </source>
</evidence>
<evidence type="ECO:0000313" key="3">
    <source>
        <dbReference type="Proteomes" id="UP000285908"/>
    </source>
</evidence>
<sequence>MTPEKTVHMANQIATFFKTQPSMDSAERLAAHINDFWEPRMRRKLFDHVADGGEGLELLVMEAMRRDLVTPPDAPVDRPHSDHTTTRGGAPE</sequence>
<organism evidence="2 3">
    <name type="scientific">Mesobaculum littorinae</name>
    <dbReference type="NCBI Taxonomy" id="2486419"/>
    <lineage>
        <taxon>Bacteria</taxon>
        <taxon>Pseudomonadati</taxon>
        <taxon>Pseudomonadota</taxon>
        <taxon>Alphaproteobacteria</taxon>
        <taxon>Rhodobacterales</taxon>
        <taxon>Roseobacteraceae</taxon>
        <taxon>Mesobaculum</taxon>
    </lineage>
</organism>
<gene>
    <name evidence="2" type="ORF">EKE94_12235</name>
</gene>
<comment type="caution">
    <text evidence="2">The sequence shown here is derived from an EMBL/GenBank/DDBJ whole genome shotgun (WGS) entry which is preliminary data.</text>
</comment>
<dbReference type="InterPro" id="IPR021074">
    <property type="entry name" value="Formate_DH_dsu"/>
</dbReference>
<protein>
    <submittedName>
        <fullName evidence="2">Formate dehydrogenase</fullName>
    </submittedName>
</protein>
<name>A0A438AF59_9RHOB</name>
<feature type="region of interest" description="Disordered" evidence="1">
    <location>
        <begin position="69"/>
        <end position="92"/>
    </location>
</feature>
<dbReference type="Proteomes" id="UP000285908">
    <property type="component" value="Unassembled WGS sequence"/>
</dbReference>
<dbReference type="AlphaFoldDB" id="A0A438AF59"/>
<reference evidence="2 3" key="1">
    <citation type="submission" date="2018-11" db="EMBL/GenBank/DDBJ databases">
        <title>Mesobaculum littorinae gen. nov., sp. nov., isolated from Littorina scabra that represents a novel genus of the order Rhodobacteraceae.</title>
        <authorList>
            <person name="Li F."/>
        </authorList>
    </citation>
    <scope>NUCLEOTIDE SEQUENCE [LARGE SCALE GENOMIC DNA]</scope>
    <source>
        <strain evidence="2 3">M0103</strain>
    </source>
</reference>
<feature type="compositionally biased region" description="Basic and acidic residues" evidence="1">
    <location>
        <begin position="75"/>
        <end position="85"/>
    </location>
</feature>
<dbReference type="Pfam" id="PF11390">
    <property type="entry name" value="FdsD"/>
    <property type="match status" value="1"/>
</dbReference>
<dbReference type="EMBL" id="RQXX01000004">
    <property type="protein sequence ID" value="RVV97329.1"/>
    <property type="molecule type" value="Genomic_DNA"/>
</dbReference>
<evidence type="ECO:0000313" key="2">
    <source>
        <dbReference type="EMBL" id="RVV97329.1"/>
    </source>
</evidence>
<dbReference type="OrthoDB" id="7409377at2"/>
<proteinExistence type="predicted"/>
<dbReference type="RefSeq" id="WP_127906925.1">
    <property type="nucleotide sequence ID" value="NZ_RQXX01000004.1"/>
</dbReference>